<feature type="signal peptide" evidence="1">
    <location>
        <begin position="1"/>
        <end position="22"/>
    </location>
</feature>
<dbReference type="Pfam" id="PF13568">
    <property type="entry name" value="OMP_b-brl_2"/>
    <property type="match status" value="1"/>
</dbReference>
<dbReference type="InterPro" id="IPR025665">
    <property type="entry name" value="Beta-barrel_OMP_2"/>
</dbReference>
<evidence type="ECO:0000256" key="1">
    <source>
        <dbReference type="SAM" id="SignalP"/>
    </source>
</evidence>
<keyword evidence="4" id="KW-1185">Reference proteome</keyword>
<name>A0A6M0IK51_9BACT</name>
<evidence type="ECO:0000313" key="4">
    <source>
        <dbReference type="Proteomes" id="UP000477386"/>
    </source>
</evidence>
<dbReference type="AlphaFoldDB" id="A0A6M0IK51"/>
<evidence type="ECO:0000259" key="2">
    <source>
        <dbReference type="Pfam" id="PF13568"/>
    </source>
</evidence>
<proteinExistence type="predicted"/>
<sequence length="337" mass="37901">MKRMLKLIASVILLLPAFIAQAAPEHPADSLVIRFANRTRLVIYAPDKASIQALSNYDLNKIVREMSMKLDSVSGGETAISKQDGSRFLKDTVLVVTRKKNGVTIVLNGTGDSTRSDSVKNRQQYKRSTVRRGINSWSRSIDFQIGLNTLLTQSTLAAYPSDVYSLKPLGSRYFAVAFSQRPTLINGKRAKFSLYYALEGSWNNYMFENNVVAQKGATQLDFVPYPEQLKKSKLTTFALQLPVVPRVSFYNTAGRKVFHLGLGGFVGYRLDSYTKIKHPDNDKDRNHANFYLNDFRYGLVAHIGIVRTNLFVKYDLNPVFQEGKGPDVRTLSFGISF</sequence>
<organism evidence="3 4">
    <name type="scientific">Spirosoma agri</name>
    <dbReference type="NCBI Taxonomy" id="1987381"/>
    <lineage>
        <taxon>Bacteria</taxon>
        <taxon>Pseudomonadati</taxon>
        <taxon>Bacteroidota</taxon>
        <taxon>Cytophagia</taxon>
        <taxon>Cytophagales</taxon>
        <taxon>Cytophagaceae</taxon>
        <taxon>Spirosoma</taxon>
    </lineage>
</organism>
<evidence type="ECO:0000313" key="3">
    <source>
        <dbReference type="EMBL" id="NEU68668.1"/>
    </source>
</evidence>
<reference evidence="3 4" key="1">
    <citation type="submission" date="2020-02" db="EMBL/GenBank/DDBJ databases">
        <title>Draft genome sequence of two Spirosoma agri KCTC 52727 and Spirosoma terrae KCTC 52035.</title>
        <authorList>
            <person name="Rojas J."/>
            <person name="Ambika Manirajan B."/>
            <person name="Ratering S."/>
            <person name="Suarez C."/>
            <person name="Schnell S."/>
        </authorList>
    </citation>
    <scope>NUCLEOTIDE SEQUENCE [LARGE SCALE GENOMIC DNA]</scope>
    <source>
        <strain evidence="3 4">KCTC 52727</strain>
    </source>
</reference>
<feature type="domain" description="Outer membrane protein beta-barrel" evidence="2">
    <location>
        <begin position="192"/>
        <end position="314"/>
    </location>
</feature>
<dbReference type="EMBL" id="JAAGNZ010000002">
    <property type="protein sequence ID" value="NEU68668.1"/>
    <property type="molecule type" value="Genomic_DNA"/>
</dbReference>
<feature type="chain" id="PRO_5026745690" evidence="1">
    <location>
        <begin position="23"/>
        <end position="337"/>
    </location>
</feature>
<keyword evidence="1" id="KW-0732">Signal</keyword>
<dbReference type="Proteomes" id="UP000477386">
    <property type="component" value="Unassembled WGS sequence"/>
</dbReference>
<accession>A0A6M0IK51</accession>
<protein>
    <submittedName>
        <fullName evidence="3">PorT family protein</fullName>
    </submittedName>
</protein>
<comment type="caution">
    <text evidence="3">The sequence shown here is derived from an EMBL/GenBank/DDBJ whole genome shotgun (WGS) entry which is preliminary data.</text>
</comment>
<gene>
    <name evidence="3" type="ORF">GK091_17405</name>
</gene>